<dbReference type="AlphaFoldDB" id="A0A812BMD6"/>
<proteinExistence type="predicted"/>
<sequence>MVCSCNWPKVLQDVSLITFSFSLFIVLFSPLTFFFFHNSFLFLSLPLIHLLFCFFFFHRLCFFLSFLSFPFLISFLIVVSIFFLTSPFNFFRFLIFLSPLVWGDFFPYVRSFSFMITFLSLICLLPLFHILIFLLYLLSFLSYFLFLTFLFSFLSSIRLVPFLILLRNLLSSFALSHLLFFSICFFAYIVSFFTFFYEALGNFKVPRHFIYFLLRRDSRF</sequence>
<dbReference type="Proteomes" id="UP000597762">
    <property type="component" value="Unassembled WGS sequence"/>
</dbReference>
<gene>
    <name evidence="2" type="ORF">SPHA_20031</name>
</gene>
<organism evidence="2 3">
    <name type="scientific">Acanthosepion pharaonis</name>
    <name type="common">Pharaoh cuttlefish</name>
    <name type="synonym">Sepia pharaonis</name>
    <dbReference type="NCBI Taxonomy" id="158019"/>
    <lineage>
        <taxon>Eukaryota</taxon>
        <taxon>Metazoa</taxon>
        <taxon>Spiralia</taxon>
        <taxon>Lophotrochozoa</taxon>
        <taxon>Mollusca</taxon>
        <taxon>Cephalopoda</taxon>
        <taxon>Coleoidea</taxon>
        <taxon>Decapodiformes</taxon>
        <taxon>Sepiida</taxon>
        <taxon>Sepiina</taxon>
        <taxon>Sepiidae</taxon>
        <taxon>Acanthosepion</taxon>
    </lineage>
</organism>
<dbReference type="EMBL" id="CAHIKZ030000733">
    <property type="protein sequence ID" value="CAE1236013.1"/>
    <property type="molecule type" value="Genomic_DNA"/>
</dbReference>
<comment type="caution">
    <text evidence="2">The sequence shown here is derived from an EMBL/GenBank/DDBJ whole genome shotgun (WGS) entry which is preliminary data.</text>
</comment>
<accession>A0A812BMD6</accession>
<keyword evidence="1" id="KW-0472">Membrane</keyword>
<evidence type="ECO:0000313" key="3">
    <source>
        <dbReference type="Proteomes" id="UP000597762"/>
    </source>
</evidence>
<feature type="transmembrane region" description="Helical" evidence="1">
    <location>
        <begin position="14"/>
        <end position="34"/>
    </location>
</feature>
<feature type="transmembrane region" description="Helical" evidence="1">
    <location>
        <begin position="143"/>
        <end position="166"/>
    </location>
</feature>
<feature type="transmembrane region" description="Helical" evidence="1">
    <location>
        <begin position="64"/>
        <end position="84"/>
    </location>
</feature>
<protein>
    <submittedName>
        <fullName evidence="2">Uncharacterized protein</fullName>
    </submittedName>
</protein>
<keyword evidence="1" id="KW-0812">Transmembrane</keyword>
<feature type="transmembrane region" description="Helical" evidence="1">
    <location>
        <begin position="40"/>
        <end position="57"/>
    </location>
</feature>
<keyword evidence="1" id="KW-1133">Transmembrane helix</keyword>
<evidence type="ECO:0000256" key="1">
    <source>
        <dbReference type="SAM" id="Phobius"/>
    </source>
</evidence>
<feature type="transmembrane region" description="Helical" evidence="1">
    <location>
        <begin position="178"/>
        <end position="197"/>
    </location>
</feature>
<feature type="transmembrane region" description="Helical" evidence="1">
    <location>
        <begin position="116"/>
        <end position="137"/>
    </location>
</feature>
<keyword evidence="3" id="KW-1185">Reference proteome</keyword>
<evidence type="ECO:0000313" key="2">
    <source>
        <dbReference type="EMBL" id="CAE1236013.1"/>
    </source>
</evidence>
<name>A0A812BMD6_ACAPH</name>
<reference evidence="2" key="1">
    <citation type="submission" date="2021-01" db="EMBL/GenBank/DDBJ databases">
        <authorList>
            <person name="Li R."/>
            <person name="Bekaert M."/>
        </authorList>
    </citation>
    <scope>NUCLEOTIDE SEQUENCE</scope>
    <source>
        <strain evidence="2">Farmed</strain>
    </source>
</reference>